<keyword evidence="6" id="KW-0520">NAD</keyword>
<dbReference type="PANTHER" id="PTHR35330:SF1">
    <property type="entry name" value="SIROHEME BIOSYNTHESIS PROTEIN MET8"/>
    <property type="match status" value="1"/>
</dbReference>
<dbReference type="InterPro" id="IPR028281">
    <property type="entry name" value="Sirohaem_synthase_central"/>
</dbReference>
<organism evidence="12 13">
    <name type="scientific">Niabella digestorum</name>
    <dbReference type="NCBI Taxonomy" id="3117701"/>
    <lineage>
        <taxon>Bacteria</taxon>
        <taxon>Pseudomonadati</taxon>
        <taxon>Bacteroidota</taxon>
        <taxon>Chitinophagia</taxon>
        <taxon>Chitinophagales</taxon>
        <taxon>Chitinophagaceae</taxon>
        <taxon>Niabella</taxon>
    </lineage>
</organism>
<feature type="transmembrane region" description="Helical" evidence="10">
    <location>
        <begin position="451"/>
        <end position="473"/>
    </location>
</feature>
<comment type="caution">
    <text evidence="12">The sequence shown here is derived from an EMBL/GenBank/DDBJ whole genome shotgun (WGS) entry which is preliminary data.</text>
</comment>
<keyword evidence="8" id="KW-0627">Porphyrin biosynthesis</keyword>
<dbReference type="InterPro" id="IPR036291">
    <property type="entry name" value="NAD(P)-bd_dom_sf"/>
</dbReference>
<feature type="transmembrane region" description="Helical" evidence="10">
    <location>
        <begin position="245"/>
        <end position="264"/>
    </location>
</feature>
<dbReference type="EMBL" id="JAZGLY010000001">
    <property type="protein sequence ID" value="MEE6185793.1"/>
    <property type="molecule type" value="Genomic_DNA"/>
</dbReference>
<gene>
    <name evidence="12" type="ORF">V2H41_00770</name>
</gene>
<keyword evidence="4 10" id="KW-1133">Transmembrane helix</keyword>
<evidence type="ECO:0000256" key="3">
    <source>
        <dbReference type="ARBA" id="ARBA00022692"/>
    </source>
</evidence>
<proteinExistence type="inferred from homology"/>
<evidence type="ECO:0000256" key="2">
    <source>
        <dbReference type="ARBA" id="ARBA00005010"/>
    </source>
</evidence>
<name>A0ABU7RCR7_9BACT</name>
<keyword evidence="10" id="KW-1003">Cell membrane</keyword>
<dbReference type="RefSeq" id="WP_330973201.1">
    <property type="nucleotide sequence ID" value="NZ_JAZGLY010000001.1"/>
</dbReference>
<sequence length="531" mass="57521">MNREKENTPAAQAEQAEHRASQNTLFPVFLKLETLNLLIIGGGNVALEKLQAVLQNAPATRIRLVAIDIAPMVREFAASFPNIVLEQRPYLKEDIQQTDLVIAAVNDLDVAAQIREDAADCGKLINIADKPELCDFYLGSIVKKGNLKIAISTNGKSPTIAKRLKETLNEAIPEEIDEVLDNMQQLRNRLSGDLNHKVKVLNNVTRSLVSKPQEALDALESDDNVATDVVSSTAIVAKAQKSTNWYLIIMGVALLIALSVYALYSFDLMLPILQALNKDNHMFYWMLLTGFLAEIVAGSMGMGYGVICTTILLMLNVPPPVVSASIHSAESFTTAAGSISHIKLGNVNKKLVKALAIPAVIGAVIGAILLTYLGEKYAVIIKPFIAAYTLYLGVRILMNVLKPKKEVIKKNKTSKVSLLGFVGGFIDSFGGGGWGPLVTGTLMKNGRTPRYVVGSSTVAKFILTVTSAITFIFTIGVQHWNIVAGLLIGGIITAPFSAMLTSKLPARKMFFVVGIVVIIMSIITIYRALFL</sequence>
<evidence type="ECO:0000313" key="12">
    <source>
        <dbReference type="EMBL" id="MEE6185793.1"/>
    </source>
</evidence>
<comment type="similarity">
    <text evidence="10">Belongs to the 4-toluene sulfonate uptake permease (TSUP) (TC 2.A.102) family.</text>
</comment>
<dbReference type="InterPro" id="IPR006367">
    <property type="entry name" value="Sirohaem_synthase_N"/>
</dbReference>
<evidence type="ECO:0000256" key="7">
    <source>
        <dbReference type="ARBA" id="ARBA00023136"/>
    </source>
</evidence>
<protein>
    <recommendedName>
        <fullName evidence="10">Probable membrane transporter protein</fullName>
    </recommendedName>
</protein>
<dbReference type="Proteomes" id="UP001357452">
    <property type="component" value="Unassembled WGS sequence"/>
</dbReference>
<dbReference type="NCBIfam" id="TIGR01470">
    <property type="entry name" value="cysG_Nterm"/>
    <property type="match status" value="1"/>
</dbReference>
<comment type="catalytic activity">
    <reaction evidence="9">
        <text>precorrin-2 + NAD(+) = sirohydrochlorin + NADH + 2 H(+)</text>
        <dbReference type="Rhea" id="RHEA:15613"/>
        <dbReference type="ChEBI" id="CHEBI:15378"/>
        <dbReference type="ChEBI" id="CHEBI:57540"/>
        <dbReference type="ChEBI" id="CHEBI:57945"/>
        <dbReference type="ChEBI" id="CHEBI:58351"/>
        <dbReference type="ChEBI" id="CHEBI:58827"/>
        <dbReference type="EC" id="1.3.1.76"/>
    </reaction>
</comment>
<evidence type="ECO:0000256" key="10">
    <source>
        <dbReference type="RuleBase" id="RU363041"/>
    </source>
</evidence>
<dbReference type="PANTHER" id="PTHR35330">
    <property type="entry name" value="SIROHEME BIOSYNTHESIS PROTEIN MET8"/>
    <property type="match status" value="1"/>
</dbReference>
<keyword evidence="7 10" id="KW-0472">Membrane</keyword>
<dbReference type="SUPFAM" id="SSF75615">
    <property type="entry name" value="Siroheme synthase middle domains-like"/>
    <property type="match status" value="1"/>
</dbReference>
<dbReference type="InterPro" id="IPR028161">
    <property type="entry name" value="Met8-like"/>
</dbReference>
<evidence type="ECO:0000256" key="1">
    <source>
        <dbReference type="ARBA" id="ARBA00004141"/>
    </source>
</evidence>
<dbReference type="Pfam" id="PF14824">
    <property type="entry name" value="Sirohm_synth_M"/>
    <property type="match status" value="1"/>
</dbReference>
<evidence type="ECO:0000256" key="8">
    <source>
        <dbReference type="ARBA" id="ARBA00023244"/>
    </source>
</evidence>
<dbReference type="Pfam" id="PF01925">
    <property type="entry name" value="TauE"/>
    <property type="match status" value="1"/>
</dbReference>
<evidence type="ECO:0000256" key="4">
    <source>
        <dbReference type="ARBA" id="ARBA00022989"/>
    </source>
</evidence>
<feature type="transmembrane region" description="Helical" evidence="10">
    <location>
        <begin position="379"/>
        <end position="401"/>
    </location>
</feature>
<dbReference type="InterPro" id="IPR002781">
    <property type="entry name" value="TM_pro_TauE-like"/>
</dbReference>
<evidence type="ECO:0000256" key="6">
    <source>
        <dbReference type="ARBA" id="ARBA00023027"/>
    </source>
</evidence>
<accession>A0ABU7RCR7</accession>
<reference evidence="12 13" key="1">
    <citation type="submission" date="2024-01" db="EMBL/GenBank/DDBJ databases">
        <title>Niabella digestum sp. nov., isolated from waste digestion system.</title>
        <authorList>
            <person name="Zhang L."/>
        </authorList>
    </citation>
    <scope>NUCLEOTIDE SEQUENCE [LARGE SCALE GENOMIC DNA]</scope>
    <source>
        <strain evidence="12 13">A18</strain>
    </source>
</reference>
<evidence type="ECO:0000256" key="5">
    <source>
        <dbReference type="ARBA" id="ARBA00023002"/>
    </source>
</evidence>
<dbReference type="Gene3D" id="3.40.50.720">
    <property type="entry name" value="NAD(P)-binding Rossmann-like Domain"/>
    <property type="match status" value="1"/>
</dbReference>
<comment type="subcellular location">
    <subcellularLocation>
        <location evidence="10">Cell membrane</location>
        <topology evidence="10">Multi-pass membrane protein</topology>
    </subcellularLocation>
    <subcellularLocation>
        <location evidence="1">Membrane</location>
        <topology evidence="1">Multi-pass membrane protein</topology>
    </subcellularLocation>
</comment>
<feature type="transmembrane region" description="Helical" evidence="10">
    <location>
        <begin position="284"/>
        <end position="315"/>
    </location>
</feature>
<keyword evidence="5" id="KW-0560">Oxidoreductase</keyword>
<feature type="domain" description="Siroheme synthase central" evidence="11">
    <location>
        <begin position="145"/>
        <end position="169"/>
    </location>
</feature>
<dbReference type="Pfam" id="PF13241">
    <property type="entry name" value="NAD_binding_7"/>
    <property type="match status" value="1"/>
</dbReference>
<dbReference type="Gene3D" id="3.30.160.110">
    <property type="entry name" value="Siroheme synthase, domain 2"/>
    <property type="match status" value="1"/>
</dbReference>
<evidence type="ECO:0000313" key="13">
    <source>
        <dbReference type="Proteomes" id="UP001357452"/>
    </source>
</evidence>
<feature type="transmembrane region" description="Helical" evidence="10">
    <location>
        <begin position="351"/>
        <end position="373"/>
    </location>
</feature>
<evidence type="ECO:0000259" key="11">
    <source>
        <dbReference type="Pfam" id="PF14824"/>
    </source>
</evidence>
<feature type="transmembrane region" description="Helical" evidence="10">
    <location>
        <begin position="510"/>
        <end position="529"/>
    </location>
</feature>
<evidence type="ECO:0000256" key="9">
    <source>
        <dbReference type="ARBA" id="ARBA00047561"/>
    </source>
</evidence>
<keyword evidence="3 10" id="KW-0812">Transmembrane</keyword>
<feature type="transmembrane region" description="Helical" evidence="10">
    <location>
        <begin position="479"/>
        <end position="498"/>
    </location>
</feature>
<keyword evidence="13" id="KW-1185">Reference proteome</keyword>
<dbReference type="SUPFAM" id="SSF51735">
    <property type="entry name" value="NAD(P)-binding Rossmann-fold domains"/>
    <property type="match status" value="1"/>
</dbReference>
<comment type="pathway">
    <text evidence="2">Porphyrin-containing compound metabolism; siroheme biosynthesis; sirohydrochlorin from precorrin-2: step 1/1.</text>
</comment>